<dbReference type="RefSeq" id="WP_147085631.1">
    <property type="nucleotide sequence ID" value="NZ_VORM01000004.1"/>
</dbReference>
<keyword evidence="2" id="KW-1185">Reference proteome</keyword>
<sequence length="302" mass="34046">MKKLERVLIVVAVLILTYSCENEPINDPVVNSEQLTFIQEVFTINNQSASTIGFTFDNNQNTKIDYGGSRAEQFFSNGTMNSIQNFDANNVQIGELNFSYNDSKQLTEISISSIENGTTTLQSKLVFEYAANQITSTRTYYTMDGSIDEIDSTNIFTINGANQIIRFDDTGIDAFWEATYADGDLSTILVSGYGNKDGSGNFTHTVNLASDSYQKEKFRFGPEWKNNIMLFNQVGGYSFKQLAELGTHYLSGYTYTSASDSNMQITLSVTYEFDNLNRLTKQTKNKLFFQSAHDHVLTYDYQ</sequence>
<accession>A0A5C6ZJ07</accession>
<protein>
    <recommendedName>
        <fullName evidence="3">DUF4595 domain-containing protein</fullName>
    </recommendedName>
</protein>
<comment type="caution">
    <text evidence="1">The sequence shown here is derived from an EMBL/GenBank/DDBJ whole genome shotgun (WGS) entry which is preliminary data.</text>
</comment>
<gene>
    <name evidence="1" type="ORF">ESY86_05735</name>
</gene>
<evidence type="ECO:0000313" key="1">
    <source>
        <dbReference type="EMBL" id="TXD90238.1"/>
    </source>
</evidence>
<dbReference type="EMBL" id="VORO01000004">
    <property type="protein sequence ID" value="TXD90238.1"/>
    <property type="molecule type" value="Genomic_DNA"/>
</dbReference>
<evidence type="ECO:0008006" key="3">
    <source>
        <dbReference type="Google" id="ProtNLM"/>
    </source>
</evidence>
<dbReference type="OrthoDB" id="1334201at2"/>
<proteinExistence type="predicted"/>
<name>A0A5C6ZJ07_9FLAO</name>
<dbReference type="PROSITE" id="PS51257">
    <property type="entry name" value="PROKAR_LIPOPROTEIN"/>
    <property type="match status" value="1"/>
</dbReference>
<dbReference type="AlphaFoldDB" id="A0A5C6ZJ07"/>
<dbReference type="Proteomes" id="UP000321578">
    <property type="component" value="Unassembled WGS sequence"/>
</dbReference>
<organism evidence="1 2">
    <name type="scientific">Subsaximicrobium wynnwilliamsii</name>
    <dbReference type="NCBI Taxonomy" id="291179"/>
    <lineage>
        <taxon>Bacteria</taxon>
        <taxon>Pseudomonadati</taxon>
        <taxon>Bacteroidota</taxon>
        <taxon>Flavobacteriia</taxon>
        <taxon>Flavobacteriales</taxon>
        <taxon>Flavobacteriaceae</taxon>
        <taxon>Subsaximicrobium</taxon>
    </lineage>
</organism>
<evidence type="ECO:0000313" key="2">
    <source>
        <dbReference type="Proteomes" id="UP000321578"/>
    </source>
</evidence>
<reference evidence="1 2" key="1">
    <citation type="submission" date="2019-08" db="EMBL/GenBank/DDBJ databases">
        <title>Genomes of Subsaximicrobium wynnwilliamsii strains.</title>
        <authorList>
            <person name="Bowman J.P."/>
        </authorList>
    </citation>
    <scope>NUCLEOTIDE SEQUENCE [LARGE SCALE GENOMIC DNA]</scope>
    <source>
        <strain evidence="1 2">2-80-2</strain>
    </source>
</reference>